<dbReference type="Pfam" id="PF04910">
    <property type="entry name" value="Tcf25"/>
    <property type="match status" value="1"/>
</dbReference>
<gene>
    <name evidence="2" type="ORF">DNG_06612</name>
</gene>
<comment type="caution">
    <text evidence="2">The sequence shown here is derived from an EMBL/GenBank/DDBJ whole genome shotgun (WGS) entry which is preliminary data.</text>
</comment>
<dbReference type="PANTHER" id="PTHR22684">
    <property type="entry name" value="NULP1-RELATED"/>
    <property type="match status" value="1"/>
</dbReference>
<evidence type="ECO:0000313" key="3">
    <source>
        <dbReference type="Proteomes" id="UP001187682"/>
    </source>
</evidence>
<evidence type="ECO:0000256" key="1">
    <source>
        <dbReference type="SAM" id="MobiDB-lite"/>
    </source>
</evidence>
<feature type="compositionally biased region" description="Acidic residues" evidence="1">
    <location>
        <begin position="692"/>
        <end position="703"/>
    </location>
</feature>
<accession>A0AAE8SWS1</accession>
<keyword evidence="3" id="KW-1185">Reference proteome</keyword>
<feature type="compositionally biased region" description="Acidic residues" evidence="1">
    <location>
        <begin position="50"/>
        <end position="66"/>
    </location>
</feature>
<dbReference type="PANTHER" id="PTHR22684:SF0">
    <property type="entry name" value="RIBOSOME QUALITY CONTROL COMPLEX SUBUNIT TCF25"/>
    <property type="match status" value="1"/>
</dbReference>
<feature type="region of interest" description="Disordered" evidence="1">
    <location>
        <begin position="1"/>
        <end position="144"/>
    </location>
</feature>
<dbReference type="GO" id="GO:1990112">
    <property type="term" value="C:RQC complex"/>
    <property type="evidence" value="ECO:0007669"/>
    <property type="project" value="TreeGrafter"/>
</dbReference>
<feature type="compositionally biased region" description="Basic residues" evidence="1">
    <location>
        <begin position="84"/>
        <end position="100"/>
    </location>
</feature>
<dbReference type="Proteomes" id="UP001187682">
    <property type="component" value="Unassembled WGS sequence"/>
</dbReference>
<feature type="compositionally biased region" description="Basic residues" evidence="1">
    <location>
        <begin position="1"/>
        <end position="10"/>
    </location>
</feature>
<dbReference type="AlphaFoldDB" id="A0AAE8SWS1"/>
<dbReference type="EMBL" id="ONZQ02000009">
    <property type="protein sequence ID" value="SPO03929.1"/>
    <property type="molecule type" value="Genomic_DNA"/>
</dbReference>
<dbReference type="InterPro" id="IPR006994">
    <property type="entry name" value="TCF25/Rqc1"/>
</dbReference>
<feature type="compositionally biased region" description="Acidic residues" evidence="1">
    <location>
        <begin position="23"/>
        <end position="33"/>
    </location>
</feature>
<proteinExistence type="predicted"/>
<dbReference type="GO" id="GO:0072344">
    <property type="term" value="P:rescue of stalled ribosome"/>
    <property type="evidence" value="ECO:0007669"/>
    <property type="project" value="TreeGrafter"/>
</dbReference>
<organism evidence="2 3">
    <name type="scientific">Cephalotrichum gorgonifer</name>
    <dbReference type="NCBI Taxonomy" id="2041049"/>
    <lineage>
        <taxon>Eukaryota</taxon>
        <taxon>Fungi</taxon>
        <taxon>Dikarya</taxon>
        <taxon>Ascomycota</taxon>
        <taxon>Pezizomycotina</taxon>
        <taxon>Sordariomycetes</taxon>
        <taxon>Hypocreomycetidae</taxon>
        <taxon>Microascales</taxon>
        <taxon>Microascaceae</taxon>
        <taxon>Cephalotrichum</taxon>
    </lineage>
</organism>
<evidence type="ECO:0000313" key="2">
    <source>
        <dbReference type="EMBL" id="SPO03929.1"/>
    </source>
</evidence>
<name>A0AAE8SWS1_9PEZI</name>
<feature type="region of interest" description="Disordered" evidence="1">
    <location>
        <begin position="670"/>
        <end position="717"/>
    </location>
</feature>
<feature type="compositionally biased region" description="Gly residues" evidence="1">
    <location>
        <begin position="128"/>
        <end position="139"/>
    </location>
</feature>
<reference evidence="2" key="1">
    <citation type="submission" date="2018-03" db="EMBL/GenBank/DDBJ databases">
        <authorList>
            <person name="Guldener U."/>
        </authorList>
    </citation>
    <scope>NUCLEOTIDE SEQUENCE</scope>
</reference>
<dbReference type="GO" id="GO:1990116">
    <property type="term" value="P:ribosome-associated ubiquitin-dependent protein catabolic process"/>
    <property type="evidence" value="ECO:0007669"/>
    <property type="project" value="TreeGrafter"/>
</dbReference>
<sequence length="717" mass="80094">MSSRQLRKIRQQQELLIARKPEEDGESGEEEEVPLARPRASLFAALSTGNDDDDDDDANDNEDAEEREGVADRDDEQTPPAATPKKKKKKKKKAKGKKKQGPSDTTNPDEDEIDRALKELNIQPRASPGGGVSPGGGPAREGPGVLEINPYHLRAVHEMKSLFGREVIEAARLEEEAEAHAARRRMLHGGQREVDLETYLKGDPGKKLPEVTLRRNIFIQGKDNWPRAAAGGLVMREVGNNGDGSTEFTFVHEKQYDAAQTIFFHCVGVGDPMRMVHLLKQFPYHVSTLLQVSAFAKQDQNQALAADLCERALFSFGRVTLSSFRQNLERGRARLDFRRPENRQFWLAGYHYLKSLIRKGTNRTALEWAKLLFALDPERDPYGMNHLIHILAVRSHQPAWLESFIDTFKDGSLYGEMRYYRNSLILGWIQNQEDAKAKARLVEEIEATPWLYCALLQALGLDAPPSVWGVQPPGEVDAFYTALYIEMTKDLWNYPRYTSILKEATALAKKQSDLKSTNAVLELRTARFVYLEGNTKLMGLVPRHYLERQPNYEFDPLPPDKATNIFSGHGTALAFEEPAEDNRVRDWMRGLEARARRAQQAGVVEEESNDEGDIPEELRDVIFGGGDESGSEWEVAGDNQGGIERAEGLETGENLPSIQQSIYDTLMQIFSGRQRAAESGEGGGEGPRDGDGEGEGETVEDADPTGLPGAWPEGEGR</sequence>
<protein>
    <submittedName>
        <fullName evidence="2">Related to transcription factor 25</fullName>
    </submittedName>
</protein>